<dbReference type="PANTHER" id="PTHR11328">
    <property type="entry name" value="MAJOR FACILITATOR SUPERFAMILY DOMAIN-CONTAINING PROTEIN"/>
    <property type="match status" value="1"/>
</dbReference>
<proteinExistence type="predicted"/>
<feature type="transmembrane region" description="Helical" evidence="2">
    <location>
        <begin position="249"/>
        <end position="277"/>
    </location>
</feature>
<evidence type="ECO:0000256" key="1">
    <source>
        <dbReference type="SAM" id="MobiDB-lite"/>
    </source>
</evidence>
<dbReference type="GO" id="GO:0008643">
    <property type="term" value="P:carbohydrate transport"/>
    <property type="evidence" value="ECO:0007669"/>
    <property type="project" value="InterPro"/>
</dbReference>
<dbReference type="KEGG" id="caw:Q783_09935"/>
<keyword evidence="2" id="KW-0472">Membrane</keyword>
<dbReference type="Proteomes" id="UP000017469">
    <property type="component" value="Chromosome"/>
</dbReference>
<dbReference type="InterPro" id="IPR036259">
    <property type="entry name" value="MFS_trans_sf"/>
</dbReference>
<keyword evidence="2" id="KW-1133">Transmembrane helix</keyword>
<name>U5SED7_9LACT</name>
<dbReference type="HOGENOM" id="CLU_042905_0_0_9"/>
<dbReference type="SUPFAM" id="SSF103473">
    <property type="entry name" value="MFS general substrate transporter"/>
    <property type="match status" value="1"/>
</dbReference>
<feature type="transmembrane region" description="Helical" evidence="2">
    <location>
        <begin position="91"/>
        <end position="112"/>
    </location>
</feature>
<evidence type="ECO:0000313" key="3">
    <source>
        <dbReference type="EMBL" id="AGY82488.1"/>
    </source>
</evidence>
<feature type="transmembrane region" description="Helical" evidence="2">
    <location>
        <begin position="315"/>
        <end position="337"/>
    </location>
</feature>
<feature type="transmembrane region" description="Helical" evidence="2">
    <location>
        <begin position="283"/>
        <end position="303"/>
    </location>
</feature>
<feature type="transmembrane region" description="Helical" evidence="2">
    <location>
        <begin position="389"/>
        <end position="417"/>
    </location>
</feature>
<protein>
    <submittedName>
        <fullName evidence="3">Glucuronide permease</fullName>
    </submittedName>
</protein>
<dbReference type="EMBL" id="CP006812">
    <property type="protein sequence ID" value="AGY82488.1"/>
    <property type="molecule type" value="Genomic_DNA"/>
</dbReference>
<feature type="transmembrane region" description="Helical" evidence="2">
    <location>
        <begin position="33"/>
        <end position="56"/>
    </location>
</feature>
<feature type="transmembrane region" description="Helical" evidence="2">
    <location>
        <begin position="118"/>
        <end position="134"/>
    </location>
</feature>
<dbReference type="PATRIC" id="fig|1266845.5.peg.1881"/>
<feature type="transmembrane region" description="Helical" evidence="2">
    <location>
        <begin position="343"/>
        <end position="360"/>
    </location>
</feature>
<accession>U5SED7</accession>
<feature type="region of interest" description="Disordered" evidence="1">
    <location>
        <begin position="483"/>
        <end position="510"/>
    </location>
</feature>
<feature type="transmembrane region" description="Helical" evidence="2">
    <location>
        <begin position="437"/>
        <end position="460"/>
    </location>
</feature>
<keyword evidence="2" id="KW-0812">Transmembrane</keyword>
<feature type="transmembrane region" description="Helical" evidence="2">
    <location>
        <begin position="155"/>
        <end position="175"/>
    </location>
</feature>
<dbReference type="PANTHER" id="PTHR11328:SF24">
    <property type="entry name" value="MAJOR FACILITATOR SUPERFAMILY (MFS) PROFILE DOMAIN-CONTAINING PROTEIN"/>
    <property type="match status" value="1"/>
</dbReference>
<dbReference type="Pfam" id="PF13347">
    <property type="entry name" value="MFS_2"/>
    <property type="match status" value="1"/>
</dbReference>
<evidence type="ECO:0000256" key="2">
    <source>
        <dbReference type="SAM" id="Phobius"/>
    </source>
</evidence>
<dbReference type="RefSeq" id="WP_023179267.1">
    <property type="nucleotide sequence ID" value="NC_022606.1"/>
</dbReference>
<feature type="compositionally biased region" description="Polar residues" evidence="1">
    <location>
        <begin position="491"/>
        <end position="510"/>
    </location>
</feature>
<organism evidence="3 4">
    <name type="scientific">Carnobacterium inhibens subsp. gilichinskyi</name>
    <dbReference type="NCBI Taxonomy" id="1266845"/>
    <lineage>
        <taxon>Bacteria</taxon>
        <taxon>Bacillati</taxon>
        <taxon>Bacillota</taxon>
        <taxon>Bacilli</taxon>
        <taxon>Lactobacillales</taxon>
        <taxon>Carnobacteriaceae</taxon>
        <taxon>Carnobacterium</taxon>
    </lineage>
</organism>
<feature type="transmembrane region" description="Helical" evidence="2">
    <location>
        <begin position="195"/>
        <end position="215"/>
    </location>
</feature>
<sequence>MSDSTTLPTKNQYHTAKWWQIVLFSLNNASTNIYLFAFGFVTYYSTGLVGLSALFISQLLGYVRIFDGVIDPSLGMFIDKTESKFGKYRPLMIMGNLITILSFAVLFTTHLLPESTRLIVLILALLVHKIGYSLQASVTKAGQSVLTNDPKQRPMFNIADGIFTIFAFTGGQIFVSNYLSPKYGDSFTLGFFQELALTIVILSFVLCILAAIGIAGKDKKEYFGLGEKTKKTTLKDYGHILKGNRPLQILAMAAAFVKFVVQLMSDQVAMIILFGILLGNFGLSGQISLITIIPDLLITFGAVALARKKGLRGAYVLYLSLAAVFFVALGFMISTMQPGDVDFGNLTVKAILFIAIYTLARRFSRSPASLVLTMGADISDYETSRSSRYVAGVIGTIFSLTDSVASSLAPMVIGWILAGIGFSEVYPSQDTALNPDLRMVAVILFAVLPFVAISLSLVLMKFYKLDAKAMEQVQLRIAKLKEDGDSDETPHSGSNEALGQTILANTIKQP</sequence>
<dbReference type="GO" id="GO:0015293">
    <property type="term" value="F:symporter activity"/>
    <property type="evidence" value="ECO:0007669"/>
    <property type="project" value="InterPro"/>
</dbReference>
<dbReference type="GO" id="GO:0005886">
    <property type="term" value="C:plasma membrane"/>
    <property type="evidence" value="ECO:0007669"/>
    <property type="project" value="TreeGrafter"/>
</dbReference>
<dbReference type="STRING" id="1266845.Q783_09935"/>
<dbReference type="eggNOG" id="COG2211">
    <property type="taxonomic scope" value="Bacteria"/>
</dbReference>
<dbReference type="InterPro" id="IPR039672">
    <property type="entry name" value="MFS_2"/>
</dbReference>
<gene>
    <name evidence="3" type="ORF">Q783_09935</name>
</gene>
<evidence type="ECO:0000313" key="4">
    <source>
        <dbReference type="Proteomes" id="UP000017469"/>
    </source>
</evidence>
<dbReference type="AlphaFoldDB" id="U5SED7"/>
<reference evidence="3 4" key="1">
    <citation type="journal article" date="2013" name="Genome Announc.">
        <title>Complete Genome Sequence of Carnobacterium gilichinskyi Strain WN1359T (DSM 27470T).</title>
        <authorList>
            <person name="Leonard M.T."/>
            <person name="Panayotova N."/>
            <person name="Farmerie W.G."/>
            <person name="Triplett E.W."/>
            <person name="Nicholson W.L."/>
        </authorList>
    </citation>
    <scope>NUCLEOTIDE SEQUENCE [LARGE SCALE GENOMIC DNA]</scope>
    <source>
        <strain evidence="3 4">WN1359</strain>
    </source>
</reference>